<protein>
    <submittedName>
        <fullName evidence="1">Uncharacterized protein</fullName>
    </submittedName>
</protein>
<comment type="caution">
    <text evidence="1">The sequence shown here is derived from an EMBL/GenBank/DDBJ whole genome shotgun (WGS) entry which is preliminary data.</text>
</comment>
<dbReference type="Proteomes" id="UP001396334">
    <property type="component" value="Unassembled WGS sequence"/>
</dbReference>
<name>A0ABR2T853_9ROSI</name>
<accession>A0ABR2T853</accession>
<evidence type="ECO:0000313" key="2">
    <source>
        <dbReference type="Proteomes" id="UP001396334"/>
    </source>
</evidence>
<organism evidence="1 2">
    <name type="scientific">Hibiscus sabdariffa</name>
    <name type="common">roselle</name>
    <dbReference type="NCBI Taxonomy" id="183260"/>
    <lineage>
        <taxon>Eukaryota</taxon>
        <taxon>Viridiplantae</taxon>
        <taxon>Streptophyta</taxon>
        <taxon>Embryophyta</taxon>
        <taxon>Tracheophyta</taxon>
        <taxon>Spermatophyta</taxon>
        <taxon>Magnoliopsida</taxon>
        <taxon>eudicotyledons</taxon>
        <taxon>Gunneridae</taxon>
        <taxon>Pentapetalae</taxon>
        <taxon>rosids</taxon>
        <taxon>malvids</taxon>
        <taxon>Malvales</taxon>
        <taxon>Malvaceae</taxon>
        <taxon>Malvoideae</taxon>
        <taxon>Hibiscus</taxon>
    </lineage>
</organism>
<keyword evidence="2" id="KW-1185">Reference proteome</keyword>
<dbReference type="EMBL" id="JBBPBN010000007">
    <property type="protein sequence ID" value="KAK9033688.1"/>
    <property type="molecule type" value="Genomic_DNA"/>
</dbReference>
<evidence type="ECO:0000313" key="1">
    <source>
        <dbReference type="EMBL" id="KAK9033688.1"/>
    </source>
</evidence>
<gene>
    <name evidence="1" type="ORF">V6N11_049874</name>
</gene>
<proteinExistence type="predicted"/>
<reference evidence="1 2" key="1">
    <citation type="journal article" date="2024" name="G3 (Bethesda)">
        <title>Genome assembly of Hibiscus sabdariffa L. provides insights into metabolisms of medicinal natural products.</title>
        <authorList>
            <person name="Kim T."/>
        </authorList>
    </citation>
    <scope>NUCLEOTIDE SEQUENCE [LARGE SCALE GENOMIC DNA]</scope>
    <source>
        <strain evidence="1">TK-2024</strain>
        <tissue evidence="1">Old leaves</tissue>
    </source>
</reference>
<sequence>MNPERVNGFVLYGSRVGILFAARETRESFWSRKKRSLPRLPDPPPIGVDGSINAVRAEDVHMAISFRSVEGIVDSEKLSVL</sequence>